<reference evidence="2 3" key="1">
    <citation type="submission" date="2016-10" db="EMBL/GenBank/DDBJ databases">
        <authorList>
            <person name="Varghese N."/>
            <person name="Submissions S."/>
        </authorList>
    </citation>
    <scope>NUCLEOTIDE SEQUENCE [LARGE SCALE GENOMIC DNA]</scope>
    <source>
        <strain evidence="2 3">CGMCC 1.6853</strain>
    </source>
</reference>
<protein>
    <submittedName>
        <fullName evidence="2">Uncharacterized protein</fullName>
    </submittedName>
</protein>
<keyword evidence="1" id="KW-1133">Transmembrane helix</keyword>
<evidence type="ECO:0000313" key="2">
    <source>
        <dbReference type="EMBL" id="SCZ04409.1"/>
    </source>
</evidence>
<dbReference type="InterPro" id="IPR046188">
    <property type="entry name" value="DUF6216"/>
</dbReference>
<proteinExistence type="predicted"/>
<keyword evidence="1" id="KW-0812">Transmembrane</keyword>
<evidence type="ECO:0000256" key="1">
    <source>
        <dbReference type="SAM" id="Phobius"/>
    </source>
</evidence>
<dbReference type="RefSeq" id="WP_134942537.1">
    <property type="nucleotide sequence ID" value="NZ_CBCSIN010000010.1"/>
</dbReference>
<feature type="transmembrane region" description="Helical" evidence="1">
    <location>
        <begin position="123"/>
        <end position="145"/>
    </location>
</feature>
<keyword evidence="3" id="KW-1185">Reference proteome</keyword>
<keyword evidence="1" id="KW-0472">Membrane</keyword>
<accession>A0A1G5KWV0</accession>
<gene>
    <name evidence="2" type="ORF">SAMN02927935_03730</name>
</gene>
<evidence type="ECO:0000313" key="3">
    <source>
        <dbReference type="Proteomes" id="UP000183031"/>
    </source>
</evidence>
<dbReference type="Pfam" id="PF19723">
    <property type="entry name" value="DUF6216"/>
    <property type="match status" value="1"/>
</dbReference>
<dbReference type="Proteomes" id="UP000183031">
    <property type="component" value="Unassembled WGS sequence"/>
</dbReference>
<sequence length="285" mass="33013">MNITIDPTFQNLMVAATSLIPLILFIIIIYRTRSGYILLKFLWDKVLRGKGSQYESIKTFDSEQYEVHRFIYHYGIKVRNLTEIEATLHWMKNKDVAMYELRRIKDRFTPKDQKIRLASAIEFAYLAVSIVLLYFITIAATKLTITNEAWYEFKQTTHSFLLGKDYAKNSDLFIPFTSDKKWELTREQCGVRDAFHRAAEVGLLESEVQSICYRLTTGDDSERRADVKVQKRIGWTLLASSLYLLYLAVITIVAAKRAKALDKRINQHVNALPQSQPPTNNQDVS</sequence>
<dbReference type="EMBL" id="FMUT01000010">
    <property type="protein sequence ID" value="SCZ04409.1"/>
    <property type="molecule type" value="Genomic_DNA"/>
</dbReference>
<name>A0A1G5KWV0_9GAMM</name>
<feature type="transmembrane region" description="Helical" evidence="1">
    <location>
        <begin position="12"/>
        <end position="30"/>
    </location>
</feature>
<comment type="caution">
    <text evidence="2">The sequence shown here is derived from an EMBL/GenBank/DDBJ whole genome shotgun (WGS) entry which is preliminary data.</text>
</comment>
<organism evidence="2 3">
    <name type="scientific">Serratia nematodiphila</name>
    <dbReference type="NCBI Taxonomy" id="458197"/>
    <lineage>
        <taxon>Bacteria</taxon>
        <taxon>Pseudomonadati</taxon>
        <taxon>Pseudomonadota</taxon>
        <taxon>Gammaproteobacteria</taxon>
        <taxon>Enterobacterales</taxon>
        <taxon>Yersiniaceae</taxon>
        <taxon>Serratia</taxon>
    </lineage>
</organism>
<feature type="transmembrane region" description="Helical" evidence="1">
    <location>
        <begin position="233"/>
        <end position="255"/>
    </location>
</feature>